<dbReference type="GO" id="GO:0005886">
    <property type="term" value="C:plasma membrane"/>
    <property type="evidence" value="ECO:0007669"/>
    <property type="project" value="UniProtKB-SubCell"/>
</dbReference>
<organism evidence="10 11">
    <name type="scientific">OM182 bacterium MED-G24</name>
    <dbReference type="NCBI Taxonomy" id="1986255"/>
    <lineage>
        <taxon>Bacteria</taxon>
        <taxon>Pseudomonadati</taxon>
        <taxon>Pseudomonadota</taxon>
        <taxon>Gammaproteobacteria</taxon>
        <taxon>OMG group</taxon>
        <taxon>OM182 clade</taxon>
    </lineage>
</organism>
<dbReference type="Pfam" id="PF00361">
    <property type="entry name" value="Proton_antipo_M"/>
    <property type="match status" value="1"/>
</dbReference>
<proteinExistence type="inferred from homology"/>
<feature type="transmembrane region" description="Helical" evidence="8">
    <location>
        <begin position="34"/>
        <end position="56"/>
    </location>
</feature>
<feature type="transmembrane region" description="Helical" evidence="8">
    <location>
        <begin position="76"/>
        <end position="100"/>
    </location>
</feature>
<evidence type="ECO:0000256" key="5">
    <source>
        <dbReference type="ARBA" id="ARBA00022989"/>
    </source>
</evidence>
<protein>
    <submittedName>
        <fullName evidence="10">Cation:proton antiporter</fullName>
    </submittedName>
</protein>
<feature type="transmembrane region" description="Helical" evidence="8">
    <location>
        <begin position="112"/>
        <end position="134"/>
    </location>
</feature>
<evidence type="ECO:0000256" key="4">
    <source>
        <dbReference type="ARBA" id="ARBA00022692"/>
    </source>
</evidence>
<evidence type="ECO:0000256" key="2">
    <source>
        <dbReference type="ARBA" id="ARBA00005346"/>
    </source>
</evidence>
<dbReference type="InterPro" id="IPR003918">
    <property type="entry name" value="NADH_UbQ_OxRdtase"/>
</dbReference>
<evidence type="ECO:0000313" key="11">
    <source>
        <dbReference type="Proteomes" id="UP000219327"/>
    </source>
</evidence>
<feature type="transmembrane region" description="Helical" evidence="8">
    <location>
        <begin position="288"/>
        <end position="306"/>
    </location>
</feature>
<comment type="subcellular location">
    <subcellularLocation>
        <location evidence="1">Cell membrane</location>
        <topology evidence="1">Multi-pass membrane protein</topology>
    </subcellularLocation>
    <subcellularLocation>
        <location evidence="7">Membrane</location>
        <topology evidence="7">Multi-pass membrane protein</topology>
    </subcellularLocation>
</comment>
<evidence type="ECO:0000256" key="3">
    <source>
        <dbReference type="ARBA" id="ARBA00022475"/>
    </source>
</evidence>
<evidence type="ECO:0000256" key="8">
    <source>
        <dbReference type="SAM" id="Phobius"/>
    </source>
</evidence>
<evidence type="ECO:0000313" key="10">
    <source>
        <dbReference type="EMBL" id="PDH40825.1"/>
    </source>
</evidence>
<evidence type="ECO:0000256" key="7">
    <source>
        <dbReference type="RuleBase" id="RU000320"/>
    </source>
</evidence>
<dbReference type="GO" id="GO:0042773">
    <property type="term" value="P:ATP synthesis coupled electron transport"/>
    <property type="evidence" value="ECO:0007669"/>
    <property type="project" value="InterPro"/>
</dbReference>
<evidence type="ECO:0000256" key="6">
    <source>
        <dbReference type="ARBA" id="ARBA00023136"/>
    </source>
</evidence>
<feature type="transmembrane region" description="Helical" evidence="8">
    <location>
        <begin position="352"/>
        <end position="370"/>
    </location>
</feature>
<comment type="similarity">
    <text evidence="2">Belongs to the CPA3 antiporters (TC 2.A.63) subunit D family.</text>
</comment>
<reference evidence="10 11" key="1">
    <citation type="submission" date="2017-08" db="EMBL/GenBank/DDBJ databases">
        <title>Fine stratification of microbial communities through a metagenomic profile of the photic zone.</title>
        <authorList>
            <person name="Haro-Moreno J.M."/>
            <person name="Lopez-Perez M."/>
            <person name="De La Torre J."/>
            <person name="Picazo A."/>
            <person name="Camacho A."/>
            <person name="Rodriguez-Valera F."/>
        </authorList>
    </citation>
    <scope>NUCLEOTIDE SEQUENCE [LARGE SCALE GENOMIC DNA]</scope>
    <source>
        <strain evidence="10">MED-G24</strain>
    </source>
</reference>
<dbReference type="InterPro" id="IPR001750">
    <property type="entry name" value="ND/Mrp_TM"/>
</dbReference>
<evidence type="ECO:0000259" key="9">
    <source>
        <dbReference type="Pfam" id="PF00361"/>
    </source>
</evidence>
<feature type="transmembrane region" description="Helical" evidence="8">
    <location>
        <begin position="6"/>
        <end position="27"/>
    </location>
</feature>
<dbReference type="GO" id="GO:0008137">
    <property type="term" value="F:NADH dehydrogenase (ubiquinone) activity"/>
    <property type="evidence" value="ECO:0007669"/>
    <property type="project" value="InterPro"/>
</dbReference>
<feature type="transmembrane region" description="Helical" evidence="8">
    <location>
        <begin position="382"/>
        <end position="404"/>
    </location>
</feature>
<keyword evidence="4 7" id="KW-0812">Transmembrane</keyword>
<feature type="transmembrane region" description="Helical" evidence="8">
    <location>
        <begin position="250"/>
        <end position="268"/>
    </location>
</feature>
<keyword evidence="6 8" id="KW-0472">Membrane</keyword>
<feature type="transmembrane region" description="Helical" evidence="8">
    <location>
        <begin position="457"/>
        <end position="477"/>
    </location>
</feature>
<comment type="caution">
    <text evidence="10">The sequence shown here is derived from an EMBL/GenBank/DDBJ whole genome shotgun (WGS) entry which is preliminary data.</text>
</comment>
<dbReference type="InterPro" id="IPR050586">
    <property type="entry name" value="CPA3_Na-H_Antiporter_D"/>
</dbReference>
<feature type="transmembrane region" description="Helical" evidence="8">
    <location>
        <begin position="419"/>
        <end position="437"/>
    </location>
</feature>
<accession>A0A2A5WWB3</accession>
<evidence type="ECO:0000256" key="1">
    <source>
        <dbReference type="ARBA" id="ARBA00004651"/>
    </source>
</evidence>
<dbReference type="PRINTS" id="PR01437">
    <property type="entry name" value="NUOXDRDTASE4"/>
</dbReference>
<dbReference type="Proteomes" id="UP000219327">
    <property type="component" value="Unassembled WGS sequence"/>
</dbReference>
<gene>
    <name evidence="10" type="ORF">CNE99_02700</name>
</gene>
<sequence length="497" mass="53025">MLRVSDGAQLILIILLPLVVAPICYVLRSVRVVWLLTLATALSCFLMSVGLLLVVLDTGGFSYHLGGWAPPVGIEYRLDLLSAFVLLVLTAVFFVCQLYAGSLTVASSSKEVPPAIAPAFFAATLLCIAGLMGIVVTGDVFNLFVFLEISSLATYAMISLGRDRRALTAAFQYLVLGTIGATFFLIGVGLLYAETGTLNMREMSMLIPDLVDRQTAFTGMTFVIIGLALKLAIFPLHLWLPNAYTEAPSVVTVLLAGTSTKVAFYALARMVVSVFGVETVVETPLPRLLLIVGSLAVLFTSAQAILQANVKRLLAYSSVAQIGYMVIGLGLLTTEGLAAGFVHLFNHALTKTGLFMAVGIMMLVSLDARLSSLAGLGRQMPWTSAAVVITAFSLVGIPGTAGFISKWALLDAALAQEAYLIAAVVVVGSLLACLYLLRLLDVMYFQVSEKPRESITIPIHMVTALWLLAIACIWFGLSTEYSLSVAKLAAASMMESL</sequence>
<keyword evidence="3" id="KW-1003">Cell membrane</keyword>
<dbReference type="PANTHER" id="PTHR42703">
    <property type="entry name" value="NADH DEHYDROGENASE"/>
    <property type="match status" value="1"/>
</dbReference>
<dbReference type="EMBL" id="NTKD01000008">
    <property type="protein sequence ID" value="PDH40825.1"/>
    <property type="molecule type" value="Genomic_DNA"/>
</dbReference>
<dbReference type="PANTHER" id="PTHR42703:SF1">
    <property type="entry name" value="NA(+)_H(+) ANTIPORTER SUBUNIT D1"/>
    <property type="match status" value="1"/>
</dbReference>
<feature type="transmembrane region" description="Helical" evidence="8">
    <location>
        <begin position="213"/>
        <end position="238"/>
    </location>
</feature>
<keyword evidence="5 8" id="KW-1133">Transmembrane helix</keyword>
<feature type="transmembrane region" description="Helical" evidence="8">
    <location>
        <begin position="170"/>
        <end position="193"/>
    </location>
</feature>
<name>A0A2A5WWB3_9GAMM</name>
<feature type="domain" description="NADH:quinone oxidoreductase/Mrp antiporter transmembrane" evidence="9">
    <location>
        <begin position="138"/>
        <end position="431"/>
    </location>
</feature>
<dbReference type="AlphaFoldDB" id="A0A2A5WWB3"/>
<feature type="transmembrane region" description="Helical" evidence="8">
    <location>
        <begin position="140"/>
        <end position="158"/>
    </location>
</feature>